<dbReference type="Proteomes" id="UP001428817">
    <property type="component" value="Unassembled WGS sequence"/>
</dbReference>
<dbReference type="Pfam" id="PF00196">
    <property type="entry name" value="GerE"/>
    <property type="match status" value="1"/>
</dbReference>
<dbReference type="InterPro" id="IPR039420">
    <property type="entry name" value="WalR-like"/>
</dbReference>
<dbReference type="SMART" id="SM00421">
    <property type="entry name" value="HTH_LUXR"/>
    <property type="match status" value="1"/>
</dbReference>
<dbReference type="PANTHER" id="PTHR43214:SF43">
    <property type="entry name" value="TWO-COMPONENT RESPONSE REGULATOR"/>
    <property type="match status" value="1"/>
</dbReference>
<dbReference type="PROSITE" id="PS50043">
    <property type="entry name" value="HTH_LUXR_2"/>
    <property type="match status" value="1"/>
</dbReference>
<comment type="caution">
    <text evidence="3">The sequence shown here is derived from an EMBL/GenBank/DDBJ whole genome shotgun (WGS) entry which is preliminary data.</text>
</comment>
<dbReference type="InterPro" id="IPR000792">
    <property type="entry name" value="Tscrpt_reg_LuxR_C"/>
</dbReference>
<dbReference type="PANTHER" id="PTHR43214">
    <property type="entry name" value="TWO-COMPONENT RESPONSE REGULATOR"/>
    <property type="match status" value="1"/>
</dbReference>
<accession>A0ABP9Q073</accession>
<dbReference type="RefSeq" id="WP_185063841.1">
    <property type="nucleotide sequence ID" value="NZ_BAABJP010000010.1"/>
</dbReference>
<name>A0ABP9Q073_9PSEU</name>
<dbReference type="EMBL" id="BAABJP010000010">
    <property type="protein sequence ID" value="GAA5154990.1"/>
    <property type="molecule type" value="Genomic_DNA"/>
</dbReference>
<dbReference type="SUPFAM" id="SSF46894">
    <property type="entry name" value="C-terminal effector domain of the bipartite response regulators"/>
    <property type="match status" value="1"/>
</dbReference>
<sequence>MDTGVLDALDYERVFAVLERCDQADSVPDFADRLLTALSDQFGLRHTTFFTGPTFHQAFGDVTPLLRGQIPGMFDEYHADWCERDAFDTAEARRALRSTHVASLREMERMPHGARGYFEDFLFKYGLYSATGMWLSLPGERHALIGLFDPDPTRLGERELLALRRMGRQLNVISRGLPAEPVRAAEGNGLGGLSRRQREVAELVAEGLTNAAIGRRLCLAEDTVKKYVSRALASVGCRSRTELALLVRARGTEHA</sequence>
<evidence type="ECO:0000256" key="1">
    <source>
        <dbReference type="ARBA" id="ARBA00023125"/>
    </source>
</evidence>
<gene>
    <name evidence="3" type="ORF">GCM10023321_27570</name>
</gene>
<feature type="domain" description="HTH luxR-type" evidence="2">
    <location>
        <begin position="186"/>
        <end position="251"/>
    </location>
</feature>
<organism evidence="3 4">
    <name type="scientific">Pseudonocardia eucalypti</name>
    <dbReference type="NCBI Taxonomy" id="648755"/>
    <lineage>
        <taxon>Bacteria</taxon>
        <taxon>Bacillati</taxon>
        <taxon>Actinomycetota</taxon>
        <taxon>Actinomycetes</taxon>
        <taxon>Pseudonocardiales</taxon>
        <taxon>Pseudonocardiaceae</taxon>
        <taxon>Pseudonocardia</taxon>
    </lineage>
</organism>
<protein>
    <recommendedName>
        <fullName evidence="2">HTH luxR-type domain-containing protein</fullName>
    </recommendedName>
</protein>
<dbReference type="Gene3D" id="1.10.10.10">
    <property type="entry name" value="Winged helix-like DNA-binding domain superfamily/Winged helix DNA-binding domain"/>
    <property type="match status" value="1"/>
</dbReference>
<evidence type="ECO:0000313" key="4">
    <source>
        <dbReference type="Proteomes" id="UP001428817"/>
    </source>
</evidence>
<keyword evidence="4" id="KW-1185">Reference proteome</keyword>
<dbReference type="CDD" id="cd06170">
    <property type="entry name" value="LuxR_C_like"/>
    <property type="match status" value="1"/>
</dbReference>
<dbReference type="PRINTS" id="PR00038">
    <property type="entry name" value="HTHLUXR"/>
</dbReference>
<dbReference type="InterPro" id="IPR036388">
    <property type="entry name" value="WH-like_DNA-bd_sf"/>
</dbReference>
<dbReference type="InterPro" id="IPR016032">
    <property type="entry name" value="Sig_transdc_resp-reg_C-effctor"/>
</dbReference>
<evidence type="ECO:0000259" key="2">
    <source>
        <dbReference type="PROSITE" id="PS50043"/>
    </source>
</evidence>
<proteinExistence type="predicted"/>
<keyword evidence="1" id="KW-0238">DNA-binding</keyword>
<reference evidence="4" key="1">
    <citation type="journal article" date="2019" name="Int. J. Syst. Evol. Microbiol.">
        <title>The Global Catalogue of Microorganisms (GCM) 10K type strain sequencing project: providing services to taxonomists for standard genome sequencing and annotation.</title>
        <authorList>
            <consortium name="The Broad Institute Genomics Platform"/>
            <consortium name="The Broad Institute Genome Sequencing Center for Infectious Disease"/>
            <person name="Wu L."/>
            <person name="Ma J."/>
        </authorList>
    </citation>
    <scope>NUCLEOTIDE SEQUENCE [LARGE SCALE GENOMIC DNA]</scope>
    <source>
        <strain evidence="4">JCM 18303</strain>
    </source>
</reference>
<evidence type="ECO:0000313" key="3">
    <source>
        <dbReference type="EMBL" id="GAA5154990.1"/>
    </source>
</evidence>